<accession>A0A433V7H4</accession>
<dbReference type="InterPro" id="IPR009003">
    <property type="entry name" value="Peptidase_S1_PA"/>
</dbReference>
<keyword evidence="2 6" id="KW-0645">Protease</keyword>
<dbReference type="SMART" id="SM00228">
    <property type="entry name" value="PDZ"/>
    <property type="match status" value="1"/>
</dbReference>
<dbReference type="InterPro" id="IPR036034">
    <property type="entry name" value="PDZ_sf"/>
</dbReference>
<evidence type="ECO:0000256" key="3">
    <source>
        <dbReference type="ARBA" id="ARBA00022801"/>
    </source>
</evidence>
<reference evidence="6" key="2">
    <citation type="journal article" date="2019" name="Genome Biol. Evol.">
        <title>Day and night: Metabolic profiles and evolutionary relationships of six axenic non-marine cyanobacteria.</title>
        <authorList>
            <person name="Will S.E."/>
            <person name="Henke P."/>
            <person name="Boedeker C."/>
            <person name="Huang S."/>
            <person name="Brinkmann H."/>
            <person name="Rohde M."/>
            <person name="Jarek M."/>
            <person name="Friedl T."/>
            <person name="Seufert S."/>
            <person name="Schumacher M."/>
            <person name="Overmann J."/>
            <person name="Neumann-Schaal M."/>
            <person name="Petersen J."/>
        </authorList>
    </citation>
    <scope>NUCLEOTIDE SEQUENCE [LARGE SCALE GENOMIC DNA]</scope>
    <source>
        <strain evidence="6">PCC 7102</strain>
    </source>
</reference>
<dbReference type="InterPro" id="IPR001478">
    <property type="entry name" value="PDZ"/>
</dbReference>
<dbReference type="SUPFAM" id="SSF50156">
    <property type="entry name" value="PDZ domain-like"/>
    <property type="match status" value="1"/>
</dbReference>
<dbReference type="PANTHER" id="PTHR22939">
    <property type="entry name" value="SERINE PROTEASE FAMILY S1C HTRA-RELATED"/>
    <property type="match status" value="1"/>
</dbReference>
<dbReference type="GO" id="GO:0006508">
    <property type="term" value="P:proteolysis"/>
    <property type="evidence" value="ECO:0007669"/>
    <property type="project" value="UniProtKB-KW"/>
</dbReference>
<dbReference type="Gene3D" id="2.30.42.10">
    <property type="match status" value="1"/>
</dbReference>
<dbReference type="InterPro" id="IPR043504">
    <property type="entry name" value="Peptidase_S1_PA_chymotrypsin"/>
</dbReference>
<feature type="transmembrane region" description="Helical" evidence="4">
    <location>
        <begin position="39"/>
        <end position="60"/>
    </location>
</feature>
<reference evidence="6" key="1">
    <citation type="submission" date="2018-12" db="EMBL/GenBank/DDBJ databases">
        <authorList>
            <person name="Will S."/>
            <person name="Neumann-Schaal M."/>
            <person name="Henke P."/>
        </authorList>
    </citation>
    <scope>NUCLEOTIDE SEQUENCE</scope>
    <source>
        <strain evidence="6">PCC 7102</strain>
    </source>
</reference>
<evidence type="ECO:0000256" key="2">
    <source>
        <dbReference type="ARBA" id="ARBA00022670"/>
    </source>
</evidence>
<dbReference type="NCBIfam" id="NF041521">
    <property type="entry name" value="HhoA_HhoB_HtrA"/>
    <property type="match status" value="1"/>
</dbReference>
<proteinExistence type="inferred from homology"/>
<keyword evidence="4" id="KW-0812">Transmembrane</keyword>
<evidence type="ECO:0000259" key="5">
    <source>
        <dbReference type="PROSITE" id="PS50106"/>
    </source>
</evidence>
<keyword evidence="4" id="KW-0472">Membrane</keyword>
<evidence type="ECO:0000313" key="7">
    <source>
        <dbReference type="Proteomes" id="UP000271624"/>
    </source>
</evidence>
<dbReference type="Pfam" id="PF13180">
    <property type="entry name" value="PDZ_2"/>
    <property type="match status" value="1"/>
</dbReference>
<dbReference type="Pfam" id="PF13365">
    <property type="entry name" value="Trypsin_2"/>
    <property type="match status" value="1"/>
</dbReference>
<evidence type="ECO:0000256" key="4">
    <source>
        <dbReference type="SAM" id="Phobius"/>
    </source>
</evidence>
<dbReference type="Proteomes" id="UP000271624">
    <property type="component" value="Unassembled WGS sequence"/>
</dbReference>
<dbReference type="Gene3D" id="2.40.10.10">
    <property type="entry name" value="Trypsin-like serine proteases"/>
    <property type="match status" value="2"/>
</dbReference>
<dbReference type="InterPro" id="IPR001940">
    <property type="entry name" value="Peptidase_S1C"/>
</dbReference>
<dbReference type="RefSeq" id="WP_127084318.1">
    <property type="nucleotide sequence ID" value="NZ_RSCL01000017.1"/>
</dbReference>
<organism evidence="6 7">
    <name type="scientific">Dulcicalothrix desertica PCC 7102</name>
    <dbReference type="NCBI Taxonomy" id="232991"/>
    <lineage>
        <taxon>Bacteria</taxon>
        <taxon>Bacillati</taxon>
        <taxon>Cyanobacteriota</taxon>
        <taxon>Cyanophyceae</taxon>
        <taxon>Nostocales</taxon>
        <taxon>Calotrichaceae</taxon>
        <taxon>Dulcicalothrix</taxon>
    </lineage>
</organism>
<dbReference type="SUPFAM" id="SSF50494">
    <property type="entry name" value="Trypsin-like serine proteases"/>
    <property type="match status" value="1"/>
</dbReference>
<comment type="similarity">
    <text evidence="1">Belongs to the peptidase S1C family.</text>
</comment>
<dbReference type="PANTHER" id="PTHR22939:SF129">
    <property type="entry name" value="SERINE PROTEASE HTRA2, MITOCHONDRIAL"/>
    <property type="match status" value="1"/>
</dbReference>
<feature type="domain" description="PDZ" evidence="5">
    <location>
        <begin position="312"/>
        <end position="411"/>
    </location>
</feature>
<dbReference type="PROSITE" id="PS50106">
    <property type="entry name" value="PDZ"/>
    <property type="match status" value="1"/>
</dbReference>
<gene>
    <name evidence="6" type="ORF">DSM106972_060890</name>
</gene>
<dbReference type="PRINTS" id="PR00834">
    <property type="entry name" value="PROTEASES2C"/>
</dbReference>
<dbReference type="InterPro" id="IPR048172">
    <property type="entry name" value="HhoA_HhoB_HtrA-like"/>
</dbReference>
<evidence type="ECO:0000256" key="1">
    <source>
        <dbReference type="ARBA" id="ARBA00010541"/>
    </source>
</evidence>
<evidence type="ECO:0000313" key="6">
    <source>
        <dbReference type="EMBL" id="RUT02014.1"/>
    </source>
</evidence>
<dbReference type="EMBL" id="RSCL01000017">
    <property type="protein sequence ID" value="RUT02014.1"/>
    <property type="molecule type" value="Genomic_DNA"/>
</dbReference>
<keyword evidence="7" id="KW-1185">Reference proteome</keyword>
<sequence>MKFLRRYFEHNSEPSSDISPVKPSGNNETKKRFSWQKTATHLSLVLLGSGITLSGGYLLARNPISPRQLASQEVSVPNSKTAQANLPGVANNNFVTTAVNQVGPAVVRIDASRTVTNRVPEIFNDPLFRDFFGLEPMQPRRRTQSGTGSGFIVSSDGRILTNAHVVDGAETVRVRLKDGRSFEGRVLGTDPVTDVAVIQIQARGLPTVRVGNSDQLTPGEWAIAIGNPLGLDNSVTTGIISATGRSSSAVGVADKRVRFIQTDAAINPGNSGGPLLNQQGEVIGINTAIIQGAQGLGFAIPINTAQRIANQLIANGKVEHSFLGIQMLTITPELKQEINSDPNRLMKVDTEAGVLVVRVVPDSPAARAGLRAGDIIQRLNGNSVTDSQTIQQTVENSSVGENLRLQLRRQGRNMDISVRTGAIPSNRAMN</sequence>
<protein>
    <submittedName>
        <fullName evidence="6">Serine protease</fullName>
    </submittedName>
</protein>
<dbReference type="OrthoDB" id="9807133at2"/>
<dbReference type="GO" id="GO:0004252">
    <property type="term" value="F:serine-type endopeptidase activity"/>
    <property type="evidence" value="ECO:0007669"/>
    <property type="project" value="InterPro"/>
</dbReference>
<comment type="caution">
    <text evidence="6">The sequence shown here is derived from an EMBL/GenBank/DDBJ whole genome shotgun (WGS) entry which is preliminary data.</text>
</comment>
<keyword evidence="3" id="KW-0378">Hydrolase</keyword>
<dbReference type="AlphaFoldDB" id="A0A433V7H4"/>
<keyword evidence="4" id="KW-1133">Transmembrane helix</keyword>
<name>A0A433V7H4_9CYAN</name>